<evidence type="ECO:0000256" key="1">
    <source>
        <dbReference type="ARBA" id="ARBA00004141"/>
    </source>
</evidence>
<name>H0VW21_CAVPO</name>
<evidence type="ECO:0000256" key="2">
    <source>
        <dbReference type="ARBA" id="ARBA00005814"/>
    </source>
</evidence>
<keyword evidence="4 9" id="KW-0812">Transmembrane</keyword>
<reference evidence="11" key="2">
    <citation type="submission" date="2025-08" db="UniProtKB">
        <authorList>
            <consortium name="Ensembl"/>
        </authorList>
    </citation>
    <scope>IDENTIFICATION</scope>
    <source>
        <strain evidence="11">2N</strain>
    </source>
</reference>
<dbReference type="EMBL" id="AAKN02055890">
    <property type="status" value="NOT_ANNOTATED_CDS"/>
    <property type="molecule type" value="Genomic_DNA"/>
</dbReference>
<reference evidence="12" key="1">
    <citation type="journal article" date="2011" name="Nature">
        <title>A high-resolution map of human evolutionary constraint using 29 mammals.</title>
        <authorList>
            <person name="Lindblad-Toh K."/>
            <person name="Garber M."/>
            <person name="Zuk O."/>
            <person name="Lin M.F."/>
            <person name="Parker B.J."/>
            <person name="Washietl S."/>
            <person name="Kheradpour P."/>
            <person name="Ernst J."/>
            <person name="Jordan G."/>
            <person name="Mauceli E."/>
            <person name="Ward L.D."/>
            <person name="Lowe C.B."/>
            <person name="Holloway A.K."/>
            <person name="Clamp M."/>
            <person name="Gnerre S."/>
            <person name="Alfoldi J."/>
            <person name="Beal K."/>
            <person name="Chang J."/>
            <person name="Clawson H."/>
            <person name="Cuff J."/>
            <person name="Di Palma F."/>
            <person name="Fitzgerald S."/>
            <person name="Flicek P."/>
            <person name="Guttman M."/>
            <person name="Hubisz M.J."/>
            <person name="Jaffe D.B."/>
            <person name="Jungreis I."/>
            <person name="Kent W.J."/>
            <person name="Kostka D."/>
            <person name="Lara M."/>
            <person name="Martins A.L."/>
            <person name="Massingham T."/>
            <person name="Moltke I."/>
            <person name="Raney B.J."/>
            <person name="Rasmussen M.D."/>
            <person name="Robinson J."/>
            <person name="Stark A."/>
            <person name="Vilella A.J."/>
            <person name="Wen J."/>
            <person name="Xie X."/>
            <person name="Zody M.C."/>
            <person name="Baldwin J."/>
            <person name="Bloom T."/>
            <person name="Chin C.W."/>
            <person name="Heiman D."/>
            <person name="Nicol R."/>
            <person name="Nusbaum C."/>
            <person name="Young S."/>
            <person name="Wilkinson J."/>
            <person name="Worley K.C."/>
            <person name="Kovar C.L."/>
            <person name="Muzny D.M."/>
            <person name="Gibbs R.A."/>
            <person name="Cree A."/>
            <person name="Dihn H.H."/>
            <person name="Fowler G."/>
            <person name="Jhangiani S."/>
            <person name="Joshi V."/>
            <person name="Lee S."/>
            <person name="Lewis L.R."/>
            <person name="Nazareth L.V."/>
            <person name="Okwuonu G."/>
            <person name="Santibanez J."/>
            <person name="Warren W.C."/>
            <person name="Mardis E.R."/>
            <person name="Weinstock G.M."/>
            <person name="Wilson R.K."/>
            <person name="Delehaunty K."/>
            <person name="Dooling D."/>
            <person name="Fronik C."/>
            <person name="Fulton L."/>
            <person name="Fulton B."/>
            <person name="Graves T."/>
            <person name="Minx P."/>
            <person name="Sodergren E."/>
            <person name="Birney E."/>
            <person name="Margulies E.H."/>
            <person name="Herrero J."/>
            <person name="Green E.D."/>
            <person name="Haussler D."/>
            <person name="Siepel A."/>
            <person name="Goldman N."/>
            <person name="Pollard K.S."/>
            <person name="Pedersen J.S."/>
            <person name="Lander E.S."/>
            <person name="Kellis M."/>
        </authorList>
    </citation>
    <scope>NUCLEOTIDE SEQUENCE [LARGE SCALE GENOMIC DNA]</scope>
    <source>
        <strain evidence="12">2N</strain>
    </source>
</reference>
<dbReference type="InterPro" id="IPR050352">
    <property type="entry name" value="ABCG_transporters"/>
</dbReference>
<dbReference type="OMA" id="SEKRTHA"/>
<evidence type="ECO:0000313" key="11">
    <source>
        <dbReference type="Ensembl" id="ENSCPOP00000014899.2"/>
    </source>
</evidence>
<dbReference type="Ensembl" id="ENSCPOT00000022907.2">
    <property type="protein sequence ID" value="ENSCPOP00000014899.2"/>
    <property type="gene ID" value="ENSCPOG00000022174.2"/>
</dbReference>
<dbReference type="GO" id="GO:0032217">
    <property type="term" value="F:riboflavin transmembrane transporter activity"/>
    <property type="evidence" value="ECO:0007669"/>
    <property type="project" value="TreeGrafter"/>
</dbReference>
<feature type="transmembrane region" description="Helical" evidence="9">
    <location>
        <begin position="399"/>
        <end position="418"/>
    </location>
</feature>
<dbReference type="STRING" id="10141.ENSCPOP00000014899"/>
<feature type="transmembrane region" description="Helical" evidence="9">
    <location>
        <begin position="608"/>
        <end position="627"/>
    </location>
</feature>
<dbReference type="EMBL" id="AAKN02055888">
    <property type="status" value="NOT_ANNOTATED_CDS"/>
    <property type="molecule type" value="Genomic_DNA"/>
</dbReference>
<dbReference type="CDD" id="cd03213">
    <property type="entry name" value="ABCG_EPDR"/>
    <property type="match status" value="1"/>
</dbReference>
<keyword evidence="7 9" id="KW-1133">Transmembrane helix</keyword>
<dbReference type="GO" id="GO:0016887">
    <property type="term" value="F:ATP hydrolysis activity"/>
    <property type="evidence" value="ECO:0007669"/>
    <property type="project" value="InterPro"/>
</dbReference>
<evidence type="ECO:0000256" key="6">
    <source>
        <dbReference type="ARBA" id="ARBA00022840"/>
    </source>
</evidence>
<comment type="subcellular location">
    <subcellularLocation>
        <location evidence="1">Membrane</location>
        <topology evidence="1">Multi-pass membrane protein</topology>
    </subcellularLocation>
</comment>
<dbReference type="SUPFAM" id="SSF52540">
    <property type="entry name" value="P-loop containing nucleoside triphosphate hydrolases"/>
    <property type="match status" value="1"/>
</dbReference>
<evidence type="ECO:0000256" key="4">
    <source>
        <dbReference type="ARBA" id="ARBA00022692"/>
    </source>
</evidence>
<feature type="transmembrane region" description="Helical" evidence="9">
    <location>
        <begin position="430"/>
        <end position="452"/>
    </location>
</feature>
<dbReference type="HOGENOM" id="CLU_000604_57_8_1"/>
<dbReference type="GO" id="GO:0042887">
    <property type="term" value="F:amide transmembrane transporter activity"/>
    <property type="evidence" value="ECO:0007669"/>
    <property type="project" value="UniProtKB-ARBA"/>
</dbReference>
<proteinExistence type="inferred from homology"/>
<dbReference type="InterPro" id="IPR003439">
    <property type="entry name" value="ABC_transporter-like_ATP-bd"/>
</dbReference>
<evidence type="ECO:0000259" key="10">
    <source>
        <dbReference type="PROSITE" id="PS50893"/>
    </source>
</evidence>
<dbReference type="VEuPathDB" id="HostDB:ENSCPOG00000022174"/>
<dbReference type="EMBL" id="AAKN02055891">
    <property type="status" value="NOT_ANNOTATED_CDS"/>
    <property type="molecule type" value="Genomic_DNA"/>
</dbReference>
<accession>H0VW21</accession>
<dbReference type="FunFam" id="3.40.50.300:FF:000622">
    <property type="entry name" value="ATP-binding cassette sub-family G member 2"/>
    <property type="match status" value="1"/>
</dbReference>
<dbReference type="EMBL" id="AAKN02055889">
    <property type="status" value="NOT_ANNOTATED_CDS"/>
    <property type="molecule type" value="Genomic_DNA"/>
</dbReference>
<keyword evidence="12" id="KW-1185">Reference proteome</keyword>
<dbReference type="eggNOG" id="KOG0061">
    <property type="taxonomic scope" value="Eukaryota"/>
</dbReference>
<dbReference type="GO" id="GO:0016324">
    <property type="term" value="C:apical plasma membrane"/>
    <property type="evidence" value="ECO:0007669"/>
    <property type="project" value="UniProtKB-ARBA"/>
</dbReference>
<feature type="transmembrane region" description="Helical" evidence="9">
    <location>
        <begin position="495"/>
        <end position="516"/>
    </location>
</feature>
<keyword evidence="6" id="KW-0067">ATP-binding</keyword>
<dbReference type="SMART" id="SM00382">
    <property type="entry name" value="AAA"/>
    <property type="match status" value="1"/>
</dbReference>
<evidence type="ECO:0000313" key="12">
    <source>
        <dbReference type="Proteomes" id="UP000005447"/>
    </source>
</evidence>
<feature type="transmembrane region" description="Helical" evidence="9">
    <location>
        <begin position="523"/>
        <end position="544"/>
    </location>
</feature>
<dbReference type="InterPro" id="IPR027417">
    <property type="entry name" value="P-loop_NTPase"/>
</dbReference>
<dbReference type="GO" id="GO:0140359">
    <property type="term" value="F:ABC-type transporter activity"/>
    <property type="evidence" value="ECO:0007669"/>
    <property type="project" value="InterPro"/>
</dbReference>
<dbReference type="PANTHER" id="PTHR48041">
    <property type="entry name" value="ABC TRANSPORTER G FAMILY MEMBER 28"/>
    <property type="match status" value="1"/>
</dbReference>
<dbReference type="PROSITE" id="PS50893">
    <property type="entry name" value="ABC_TRANSPORTER_2"/>
    <property type="match status" value="1"/>
</dbReference>
<dbReference type="Gene3D" id="3.40.50.300">
    <property type="entry name" value="P-loop containing nucleotide triphosphate hydrolases"/>
    <property type="match status" value="1"/>
</dbReference>
<dbReference type="Proteomes" id="UP000005447">
    <property type="component" value="Unassembled WGS sequence"/>
</dbReference>
<evidence type="ECO:0000256" key="7">
    <source>
        <dbReference type="ARBA" id="ARBA00022989"/>
    </source>
</evidence>
<dbReference type="PANTHER" id="PTHR48041:SF70">
    <property type="entry name" value="ATP-BINDING CASSETTE SUB-FAMILY G MEMBER 3"/>
    <property type="match status" value="1"/>
</dbReference>
<evidence type="ECO:0000256" key="8">
    <source>
        <dbReference type="ARBA" id="ARBA00023136"/>
    </source>
</evidence>
<evidence type="ECO:0000256" key="5">
    <source>
        <dbReference type="ARBA" id="ARBA00022741"/>
    </source>
</evidence>
<keyword evidence="3" id="KW-0813">Transport</keyword>
<keyword evidence="5" id="KW-0547">Nucleotide-binding</keyword>
<sequence>ILQMSSGNEQFGIPLSPRNTSGLSEMTFSDLKSYTKGAVLSFYNICYREKVKSGFLLRCKTVEKELLSNISGIMRPGLNAILGPPGAGKSVLLDVLAARKHPEKFSGGVLINGESYPDNLKYYSGYVAKDDIMMGTLTVKENLHFSAALRLPTTMTNHEKSEKINEVIEELGLGKVADSKVGTEQIQGVSRAERKKTSIAMELVTDPSILFLDEPTNALDCSTAHAVFLLLKRRSKQGRTIIFSIHQPRHSIFEMFDSLTLLAAGKLIFHGPAQMVVHYFASAGYNCELYTNHAVFLLDVISGVFPAVESDTRDKDHEREEIEVFSTKEEPVIEKLAKFYENSSLYQTTKLKLDQLSDGWKKKDSAFKEFTYATSIWHQLRWISWRSFKNFLGDRQTSIIQIFIMIIQVLLIGVFLVGIKNDCDAIQIRVWMFCLVAISFCEDFVSAVQLFLGEKKLFIFYSGNASVSEYVHCASKRVSTRDAQSIVRVRPAVEAFFITMLTLWMMACSTDSVMLAITVGQNVLLPIALFLGFNFLWFMLFLWLQYISIPHISLTALQHNEFLGQNFCPGLGETGSNGCPDYVVCSGEEFLTSLGIDVSPWGLWKNHVALAVVMIVFFTITFIKLILVKKYF</sequence>
<evidence type="ECO:0000256" key="3">
    <source>
        <dbReference type="ARBA" id="ARBA00022448"/>
    </source>
</evidence>
<dbReference type="GO" id="GO:0015562">
    <property type="term" value="F:efflux transmembrane transporter activity"/>
    <property type="evidence" value="ECO:0007669"/>
    <property type="project" value="UniProtKB-ARBA"/>
</dbReference>
<protein>
    <recommendedName>
        <fullName evidence="10">ABC transporter domain-containing protein</fullName>
    </recommendedName>
</protein>
<dbReference type="AlphaFoldDB" id="H0VW21"/>
<keyword evidence="8 9" id="KW-0472">Membrane</keyword>
<organism evidence="11 12">
    <name type="scientific">Cavia porcellus</name>
    <name type="common">Guinea pig</name>
    <dbReference type="NCBI Taxonomy" id="10141"/>
    <lineage>
        <taxon>Eukaryota</taxon>
        <taxon>Metazoa</taxon>
        <taxon>Chordata</taxon>
        <taxon>Craniata</taxon>
        <taxon>Vertebrata</taxon>
        <taxon>Euteleostomi</taxon>
        <taxon>Mammalia</taxon>
        <taxon>Eutheria</taxon>
        <taxon>Euarchontoglires</taxon>
        <taxon>Glires</taxon>
        <taxon>Rodentia</taxon>
        <taxon>Hystricomorpha</taxon>
        <taxon>Caviidae</taxon>
        <taxon>Cavia</taxon>
    </lineage>
</organism>
<feature type="domain" description="ABC transporter" evidence="10">
    <location>
        <begin position="40"/>
        <end position="289"/>
    </location>
</feature>
<evidence type="ECO:0000256" key="9">
    <source>
        <dbReference type="SAM" id="Phobius"/>
    </source>
</evidence>
<dbReference type="GO" id="GO:0005524">
    <property type="term" value="F:ATP binding"/>
    <property type="evidence" value="ECO:0007669"/>
    <property type="project" value="UniProtKB-KW"/>
</dbReference>
<dbReference type="Pfam" id="PF19055">
    <property type="entry name" value="ABC2_membrane_7"/>
    <property type="match status" value="1"/>
</dbReference>
<comment type="similarity">
    <text evidence="2">Belongs to the ABC transporter superfamily. ABCG family. Eye pigment precursor importer (TC 3.A.1.204) subfamily.</text>
</comment>
<dbReference type="GeneTree" id="ENSGT00940000160729"/>
<reference evidence="11" key="3">
    <citation type="submission" date="2025-09" db="UniProtKB">
        <authorList>
            <consortium name="Ensembl"/>
        </authorList>
    </citation>
    <scope>IDENTIFICATION</scope>
    <source>
        <strain evidence="11">2N</strain>
    </source>
</reference>
<dbReference type="InterPro" id="IPR003593">
    <property type="entry name" value="AAA+_ATPase"/>
</dbReference>
<dbReference type="InParanoid" id="H0VW21"/>
<dbReference type="Pfam" id="PF00005">
    <property type="entry name" value="ABC_tran"/>
    <property type="match status" value="1"/>
</dbReference>
<dbReference type="InterPro" id="IPR043926">
    <property type="entry name" value="ABCG_dom"/>
</dbReference>